<gene>
    <name evidence="1" type="ORF">FHX73_112306</name>
</gene>
<keyword evidence="2" id="KW-1185">Reference proteome</keyword>
<proteinExistence type="predicted"/>
<reference evidence="1 2" key="1">
    <citation type="submission" date="2019-06" db="EMBL/GenBank/DDBJ databases">
        <title>Sequencing the genomes of 1000 actinobacteria strains.</title>
        <authorList>
            <person name="Klenk H.-P."/>
        </authorList>
    </citation>
    <scope>NUCLEOTIDE SEQUENCE [LARGE SCALE GENOMIC DNA]</scope>
    <source>
        <strain evidence="1 2">DSM 44826</strain>
    </source>
</reference>
<dbReference type="EMBL" id="VIWT01000001">
    <property type="protein sequence ID" value="TWF98497.1"/>
    <property type="molecule type" value="Genomic_DNA"/>
</dbReference>
<dbReference type="Proteomes" id="UP000317940">
    <property type="component" value="Unassembled WGS sequence"/>
</dbReference>
<dbReference type="AlphaFoldDB" id="A0A561UGL0"/>
<comment type="caution">
    <text evidence="1">The sequence shown here is derived from an EMBL/GenBank/DDBJ whole genome shotgun (WGS) entry which is preliminary data.</text>
</comment>
<evidence type="ECO:0000313" key="2">
    <source>
        <dbReference type="Proteomes" id="UP000317940"/>
    </source>
</evidence>
<sequence length="51" mass="5580">MGPEPPGGHRAEVTERGAFAFAVCDCGWFAPGRRSRDKARRDVAEHLAEPD</sequence>
<evidence type="ECO:0000313" key="1">
    <source>
        <dbReference type="EMBL" id="TWF98497.1"/>
    </source>
</evidence>
<accession>A0A561UGL0</accession>
<organism evidence="1 2">
    <name type="scientific">Kitasatospora viridis</name>
    <dbReference type="NCBI Taxonomy" id="281105"/>
    <lineage>
        <taxon>Bacteria</taxon>
        <taxon>Bacillati</taxon>
        <taxon>Actinomycetota</taxon>
        <taxon>Actinomycetes</taxon>
        <taxon>Kitasatosporales</taxon>
        <taxon>Streptomycetaceae</taxon>
        <taxon>Kitasatospora</taxon>
    </lineage>
</organism>
<protein>
    <submittedName>
        <fullName evidence="1">Uncharacterized protein</fullName>
    </submittedName>
</protein>
<name>A0A561UGL0_9ACTN</name>